<proteinExistence type="predicted"/>
<keyword evidence="1 2" id="KW-0238">DNA-binding</keyword>
<dbReference type="InterPro" id="IPR050109">
    <property type="entry name" value="HTH-type_TetR-like_transc_reg"/>
</dbReference>
<evidence type="ECO:0000256" key="2">
    <source>
        <dbReference type="PROSITE-ProRule" id="PRU00335"/>
    </source>
</evidence>
<dbReference type="Gene3D" id="1.10.357.10">
    <property type="entry name" value="Tetracycline Repressor, domain 2"/>
    <property type="match status" value="1"/>
</dbReference>
<dbReference type="PROSITE" id="PS50977">
    <property type="entry name" value="HTH_TETR_2"/>
    <property type="match status" value="1"/>
</dbReference>
<dbReference type="Pfam" id="PF00440">
    <property type="entry name" value="TetR_N"/>
    <property type="match status" value="1"/>
</dbReference>
<evidence type="ECO:0000313" key="5">
    <source>
        <dbReference type="Proteomes" id="UP000263957"/>
    </source>
</evidence>
<dbReference type="EMBL" id="DOGS01000084">
    <property type="protein sequence ID" value="HBQ48063.1"/>
    <property type="molecule type" value="Genomic_DNA"/>
</dbReference>
<accession>A0A356W409</accession>
<sequence>MDVFCVQSPSARCLLAGGVCVDPVRRSSRVGAVAITFLKKTKLSQTAETRKHRTPVQDRSEKKRARILHEARIAFAQEGFEAANVRDIAAAAGTRHSMIRYHFGTKEQLWREAVRDMFEMLDQALALDDSDGEPSGGVEGYKDFLRRYIRHCAAHPEHARIMISEAMRGGERLNWIVENFLAPRRDLVERQMATAGNIQQMPKMHPLSLVYIVSSICQMPYVLAKESQALFDVDVQAPELVDAHIESVINLFFQYRESDASGQ</sequence>
<dbReference type="SUPFAM" id="SSF46689">
    <property type="entry name" value="Homeodomain-like"/>
    <property type="match status" value="1"/>
</dbReference>
<evidence type="ECO:0000313" key="4">
    <source>
        <dbReference type="EMBL" id="HBQ48063.1"/>
    </source>
</evidence>
<dbReference type="SUPFAM" id="SSF48498">
    <property type="entry name" value="Tetracyclin repressor-like, C-terminal domain"/>
    <property type="match status" value="1"/>
</dbReference>
<dbReference type="Proteomes" id="UP000263957">
    <property type="component" value="Unassembled WGS sequence"/>
</dbReference>
<dbReference type="GO" id="GO:0003677">
    <property type="term" value="F:DNA binding"/>
    <property type="evidence" value="ECO:0007669"/>
    <property type="project" value="UniProtKB-UniRule"/>
</dbReference>
<dbReference type="PANTHER" id="PTHR30328">
    <property type="entry name" value="TRANSCRIPTIONAL REPRESSOR"/>
    <property type="match status" value="1"/>
</dbReference>
<name>A0A356W409_9PROT</name>
<dbReference type="InterPro" id="IPR009057">
    <property type="entry name" value="Homeodomain-like_sf"/>
</dbReference>
<feature type="DNA-binding region" description="H-T-H motif" evidence="2">
    <location>
        <begin position="84"/>
        <end position="103"/>
    </location>
</feature>
<gene>
    <name evidence="4" type="ORF">DD728_04110</name>
</gene>
<evidence type="ECO:0000256" key="1">
    <source>
        <dbReference type="ARBA" id="ARBA00023125"/>
    </source>
</evidence>
<evidence type="ECO:0000259" key="3">
    <source>
        <dbReference type="PROSITE" id="PS50977"/>
    </source>
</evidence>
<organism evidence="4 5">
    <name type="scientific">Hyphomonas atlantica</name>
    <dbReference type="NCBI Taxonomy" id="1280948"/>
    <lineage>
        <taxon>Bacteria</taxon>
        <taxon>Pseudomonadati</taxon>
        <taxon>Pseudomonadota</taxon>
        <taxon>Alphaproteobacteria</taxon>
        <taxon>Hyphomonadales</taxon>
        <taxon>Hyphomonadaceae</taxon>
        <taxon>Hyphomonas</taxon>
    </lineage>
</organism>
<dbReference type="PANTHER" id="PTHR30328:SF54">
    <property type="entry name" value="HTH-TYPE TRANSCRIPTIONAL REPRESSOR SCO4008"/>
    <property type="match status" value="1"/>
</dbReference>
<dbReference type="InterPro" id="IPR001647">
    <property type="entry name" value="HTH_TetR"/>
</dbReference>
<protein>
    <recommendedName>
        <fullName evidence="3">HTH tetR-type domain-containing protein</fullName>
    </recommendedName>
</protein>
<comment type="caution">
    <text evidence="4">The sequence shown here is derived from an EMBL/GenBank/DDBJ whole genome shotgun (WGS) entry which is preliminary data.</text>
</comment>
<feature type="domain" description="HTH tetR-type" evidence="3">
    <location>
        <begin position="61"/>
        <end position="121"/>
    </location>
</feature>
<dbReference type="InterPro" id="IPR036271">
    <property type="entry name" value="Tet_transcr_reg_TetR-rel_C_sf"/>
</dbReference>
<reference evidence="4 5" key="1">
    <citation type="journal article" date="2018" name="Nat. Biotechnol.">
        <title>A standardized bacterial taxonomy based on genome phylogeny substantially revises the tree of life.</title>
        <authorList>
            <person name="Parks D.H."/>
            <person name="Chuvochina M."/>
            <person name="Waite D.W."/>
            <person name="Rinke C."/>
            <person name="Skarshewski A."/>
            <person name="Chaumeil P.A."/>
            <person name="Hugenholtz P."/>
        </authorList>
    </citation>
    <scope>NUCLEOTIDE SEQUENCE [LARGE SCALE GENOMIC DNA]</scope>
    <source>
        <strain evidence="4">UBA10378</strain>
    </source>
</reference>
<dbReference type="AlphaFoldDB" id="A0A356W409"/>